<evidence type="ECO:0000256" key="1">
    <source>
        <dbReference type="SAM" id="Phobius"/>
    </source>
</evidence>
<reference evidence="2 3" key="1">
    <citation type="submission" date="2017-06" db="EMBL/GenBank/DDBJ databases">
        <authorList>
            <person name="Kim H.J."/>
            <person name="Triplett B.A."/>
        </authorList>
    </citation>
    <scope>NUCLEOTIDE SEQUENCE [LARGE SCALE GENOMIC DNA]</scope>
    <source>
        <strain evidence="2 3">SCA</strain>
    </source>
</reference>
<proteinExistence type="predicted"/>
<dbReference type="AlphaFoldDB" id="A0A239CAR5"/>
<feature type="transmembrane region" description="Helical" evidence="1">
    <location>
        <begin position="313"/>
        <end position="332"/>
    </location>
</feature>
<dbReference type="EMBL" id="FZOJ01000005">
    <property type="protein sequence ID" value="SNS16453.1"/>
    <property type="molecule type" value="Genomic_DNA"/>
</dbReference>
<keyword evidence="3" id="KW-1185">Reference proteome</keyword>
<evidence type="ECO:0000313" key="3">
    <source>
        <dbReference type="Proteomes" id="UP000198304"/>
    </source>
</evidence>
<organism evidence="2 3">
    <name type="scientific">Anaerovirgula multivorans</name>
    <dbReference type="NCBI Taxonomy" id="312168"/>
    <lineage>
        <taxon>Bacteria</taxon>
        <taxon>Bacillati</taxon>
        <taxon>Bacillota</taxon>
        <taxon>Clostridia</taxon>
        <taxon>Peptostreptococcales</taxon>
        <taxon>Natronincolaceae</taxon>
        <taxon>Anaerovirgula</taxon>
    </lineage>
</organism>
<keyword evidence="1" id="KW-1133">Transmembrane helix</keyword>
<accession>A0A239CAR5</accession>
<dbReference type="RefSeq" id="WP_089282115.1">
    <property type="nucleotide sequence ID" value="NZ_FZOJ01000005.1"/>
</dbReference>
<dbReference type="Proteomes" id="UP000198304">
    <property type="component" value="Unassembled WGS sequence"/>
</dbReference>
<dbReference type="OrthoDB" id="1879190at2"/>
<evidence type="ECO:0000313" key="2">
    <source>
        <dbReference type="EMBL" id="SNS16453.1"/>
    </source>
</evidence>
<keyword evidence="1" id="KW-0472">Membrane</keyword>
<feature type="transmembrane region" description="Helical" evidence="1">
    <location>
        <begin position="288"/>
        <end position="306"/>
    </location>
</feature>
<sequence>MKKKLIMIFLIILVYLPNSVFSFGFSKTSITIEAGFDGRVKPAFMNPVKLNVRSQQYPLDGEIEIKIGDESYFIQVFLEGNTEKEFIFSLPFNRNDREIEMIFRKDDHEEKERYELEMLHQEALLIGVLSETNSIPGYLGNTGNIRLGYGTAVAVNIADKTYLKGYDLRAFDFIVIDGYDTRKLTEGLMEGIRLWIKEGNTLFARDIAAVENIFDGAAGERSKKNAFSFGNGNIVILEKDIENIGEYFDYYFPYSRLRQGSNINNIVEKSQKNFTLGGLWQRDGYGKVYSYVGLIVIYLLLLMVVNHYKKGKGFLLMMLFSIAGFLIATNFLEFGTKSFAILEIKERGYLTDTATFIRFENNRENTQLKVQGDYMRNHTQDISKLYLNEGRILFQEEGEKFIYRRRLEDIGSSGIKLEIDAEDVVRGTIENPLSGTLEQAVLLIGDTLIPIGDMKGKESIQLHYSLDHNLSNTSDFNYLSILFAKGEFNSLQRMIFEYYYYHQDESLYNLKLIGFSSEQEVLEQNNSKMKNDKYVMHVLEIALDKEKETVYPMGSIRPQTVYEGYVDETFKREFTLEEEEALLIYYNIPRGGRVKAIDLNMKVEMGNPVIEVLNQETQRWEDIGYLSRNAIDSYISKEPLSIRILGESRIFLPQIRVLVEGESTDE</sequence>
<name>A0A239CAR5_9FIRM</name>
<keyword evidence="1" id="KW-0812">Transmembrane</keyword>
<gene>
    <name evidence="2" type="ORF">SAMN05446037_100567</name>
</gene>
<protein>
    <submittedName>
        <fullName evidence="2">Uncharacterized protein</fullName>
    </submittedName>
</protein>